<accession>A0A9W9YRK4</accession>
<comment type="caution">
    <text evidence="6">The sequence shown here is derived from an EMBL/GenBank/DDBJ whole genome shotgun (WGS) entry which is preliminary data.</text>
</comment>
<protein>
    <recommendedName>
        <fullName evidence="8">VWFA domain-containing protein</fullName>
    </recommendedName>
</protein>
<feature type="domain" description="F5/8 type C" evidence="3">
    <location>
        <begin position="88"/>
        <end position="224"/>
    </location>
</feature>
<dbReference type="SUPFAM" id="SSF57630">
    <property type="entry name" value="GLA-domain"/>
    <property type="match status" value="1"/>
</dbReference>
<dbReference type="GO" id="GO:0005509">
    <property type="term" value="F:calcium ion binding"/>
    <property type="evidence" value="ECO:0007669"/>
    <property type="project" value="InterPro"/>
</dbReference>
<dbReference type="CDD" id="cd00057">
    <property type="entry name" value="FA58C"/>
    <property type="match status" value="1"/>
</dbReference>
<evidence type="ECO:0000259" key="4">
    <source>
        <dbReference type="PROSITE" id="PS50234"/>
    </source>
</evidence>
<dbReference type="InterPro" id="IPR035972">
    <property type="entry name" value="GLA-like_dom_SF"/>
</dbReference>
<feature type="compositionally biased region" description="Polar residues" evidence="2">
    <location>
        <begin position="42"/>
        <end position="83"/>
    </location>
</feature>
<dbReference type="PANTHER" id="PTHR24543:SF335">
    <property type="entry name" value="EGF-LIKE REPEAT AND DISCOIDIN I-LIKE DOMAIN-CONTAINING PROTEIN 3"/>
    <property type="match status" value="1"/>
</dbReference>
<dbReference type="Gene3D" id="4.10.740.10">
    <property type="entry name" value="Coagulation Factor IX"/>
    <property type="match status" value="1"/>
</dbReference>
<dbReference type="PROSITE" id="PS50998">
    <property type="entry name" value="GLA_2"/>
    <property type="match status" value="1"/>
</dbReference>
<dbReference type="CDD" id="cd01450">
    <property type="entry name" value="vWFA_subfamily_ECM"/>
    <property type="match status" value="1"/>
</dbReference>
<dbReference type="Gene3D" id="2.60.120.260">
    <property type="entry name" value="Galactose-binding domain-like"/>
    <property type="match status" value="2"/>
</dbReference>
<feature type="region of interest" description="Disordered" evidence="2">
    <location>
        <begin position="1"/>
        <end position="83"/>
    </location>
</feature>
<feature type="domain" description="Gla" evidence="5">
    <location>
        <begin position="531"/>
        <end position="577"/>
    </location>
</feature>
<dbReference type="InterPro" id="IPR002035">
    <property type="entry name" value="VWF_A"/>
</dbReference>
<evidence type="ECO:0000259" key="3">
    <source>
        <dbReference type="PROSITE" id="PS50022"/>
    </source>
</evidence>
<evidence type="ECO:0000313" key="7">
    <source>
        <dbReference type="Proteomes" id="UP001163046"/>
    </source>
</evidence>
<organism evidence="6 7">
    <name type="scientific">Desmophyllum pertusum</name>
    <dbReference type="NCBI Taxonomy" id="174260"/>
    <lineage>
        <taxon>Eukaryota</taxon>
        <taxon>Metazoa</taxon>
        <taxon>Cnidaria</taxon>
        <taxon>Anthozoa</taxon>
        <taxon>Hexacorallia</taxon>
        <taxon>Scleractinia</taxon>
        <taxon>Caryophylliina</taxon>
        <taxon>Caryophylliidae</taxon>
        <taxon>Desmophyllum</taxon>
    </lineage>
</organism>
<dbReference type="Pfam" id="PF00092">
    <property type="entry name" value="VWA"/>
    <property type="match status" value="1"/>
</dbReference>
<feature type="domain" description="F5/8 type C" evidence="3">
    <location>
        <begin position="589"/>
        <end position="649"/>
    </location>
</feature>
<evidence type="ECO:0000313" key="6">
    <source>
        <dbReference type="EMBL" id="KAJ7363673.1"/>
    </source>
</evidence>
<dbReference type="Proteomes" id="UP001163046">
    <property type="component" value="Unassembled WGS sequence"/>
</dbReference>
<proteinExistence type="predicted"/>
<dbReference type="OrthoDB" id="5984394at2759"/>
<evidence type="ECO:0000256" key="2">
    <source>
        <dbReference type="SAM" id="MobiDB-lite"/>
    </source>
</evidence>
<dbReference type="GO" id="GO:0005576">
    <property type="term" value="C:extracellular region"/>
    <property type="evidence" value="ECO:0007669"/>
    <property type="project" value="InterPro"/>
</dbReference>
<feature type="region of interest" description="Disordered" evidence="2">
    <location>
        <begin position="230"/>
        <end position="263"/>
    </location>
</feature>
<gene>
    <name evidence="6" type="ORF">OS493_009835</name>
</gene>
<feature type="compositionally biased region" description="Basic and acidic residues" evidence="2">
    <location>
        <begin position="1"/>
        <end position="14"/>
    </location>
</feature>
<dbReference type="InterPro" id="IPR017857">
    <property type="entry name" value="Coagulation_fac-like_Gla_dom"/>
</dbReference>
<evidence type="ECO:0008006" key="8">
    <source>
        <dbReference type="Google" id="ProtNLM"/>
    </source>
</evidence>
<dbReference type="SMART" id="SM00327">
    <property type="entry name" value="VWA"/>
    <property type="match status" value="1"/>
</dbReference>
<dbReference type="PROSITE" id="PS50234">
    <property type="entry name" value="VWFA"/>
    <property type="match status" value="1"/>
</dbReference>
<evidence type="ECO:0000256" key="1">
    <source>
        <dbReference type="ARBA" id="ARBA00023157"/>
    </source>
</evidence>
<dbReference type="EMBL" id="MU827305">
    <property type="protein sequence ID" value="KAJ7363673.1"/>
    <property type="molecule type" value="Genomic_DNA"/>
</dbReference>
<dbReference type="SMART" id="SM00231">
    <property type="entry name" value="FA58C"/>
    <property type="match status" value="1"/>
</dbReference>
<name>A0A9W9YRK4_9CNID</name>
<dbReference type="InterPro" id="IPR008979">
    <property type="entry name" value="Galactose-bd-like_sf"/>
</dbReference>
<dbReference type="SUPFAM" id="SSF49785">
    <property type="entry name" value="Galactose-binding domain-like"/>
    <property type="match status" value="2"/>
</dbReference>
<dbReference type="AlphaFoldDB" id="A0A9W9YRK4"/>
<sequence length="666" mass="73345">MANSEGRWKFEERIQPPFPPFPEGKTTLAPITEEEIIPLGQKMTSAPTTTGEEITSGPTTTEEEVTTSGKMQSGEETTMGPTTTAPKCEPVGAAFGGSLPDSSFSASSEAGQDYAASKGRLNGPAAWCPEESANAYLEIKLPSEMDICAIATQGFSDFDAWVTKYVVDISMDGQKWNQFVLDGNVNPDDLSIQRLPRLVTGQFIRIYPTENEVFPCMKVEIFALKEEEITSPTTSVPGPESELTTTVQEEVSSPPPPVTPPLPVTAANEVRRRGMDIGILIDSSFFITADGFEQLKSFVSDLVISINDNFPNVHFGIIVYSNVPKLVMTLRNVDQVDVKSTIEGVKDIEDSRGDPGGDHRTDLAMLYASRKLFCPEGCEDRPEEENVMIVFTAKKTDAESIPYSLVSPIMKNCSSNIIAVGISPEVSKSELTKIALGSKEHVLKVGWLENLDLDHRNRIISKIEDIIAQGPVVPTIPGEIVEEGEQPTMGGLAYRRMMMLLVSFAVLLALSGSSHGRLLSHAREEIVLDKKDAFNFFGLFKDDIDDECYEEGCTFGEVVNHYGHSEKSYEYWNTYQCKQFKKDCKDVDCRGNSLGMEDSKISGGGIYASSWYSPYVDYAPSQGRLNNQKGSWCPYRPDEDPNPYLQVELPQRSGVLRSSHPGIFSI</sequence>
<dbReference type="InterPro" id="IPR036465">
    <property type="entry name" value="vWFA_dom_sf"/>
</dbReference>
<reference evidence="6" key="1">
    <citation type="submission" date="2023-01" db="EMBL/GenBank/DDBJ databases">
        <title>Genome assembly of the deep-sea coral Lophelia pertusa.</title>
        <authorList>
            <person name="Herrera S."/>
            <person name="Cordes E."/>
        </authorList>
    </citation>
    <scope>NUCLEOTIDE SEQUENCE</scope>
    <source>
        <strain evidence="6">USNM1676648</strain>
        <tissue evidence="6">Polyp</tissue>
    </source>
</reference>
<feature type="compositionally biased region" description="Pro residues" evidence="2">
    <location>
        <begin position="253"/>
        <end position="263"/>
    </location>
</feature>
<dbReference type="SUPFAM" id="SSF53300">
    <property type="entry name" value="vWA-like"/>
    <property type="match status" value="1"/>
</dbReference>
<feature type="domain" description="VWFA" evidence="4">
    <location>
        <begin position="276"/>
        <end position="463"/>
    </location>
</feature>
<dbReference type="Pfam" id="PF00754">
    <property type="entry name" value="F5_F8_type_C"/>
    <property type="match status" value="1"/>
</dbReference>
<evidence type="ECO:0000259" key="5">
    <source>
        <dbReference type="PROSITE" id="PS50998"/>
    </source>
</evidence>
<keyword evidence="7" id="KW-1185">Reference proteome</keyword>
<dbReference type="InterPro" id="IPR000421">
    <property type="entry name" value="FA58C"/>
</dbReference>
<feature type="compositionally biased region" description="Polar residues" evidence="2">
    <location>
        <begin position="230"/>
        <end position="250"/>
    </location>
</feature>
<keyword evidence="1" id="KW-1015">Disulfide bond</keyword>
<dbReference type="PROSITE" id="PS50022">
    <property type="entry name" value="FA58C_3"/>
    <property type="match status" value="2"/>
</dbReference>
<dbReference type="InterPro" id="IPR000294">
    <property type="entry name" value="GLA_domain"/>
</dbReference>
<dbReference type="Gene3D" id="3.40.50.410">
    <property type="entry name" value="von Willebrand factor, type A domain"/>
    <property type="match status" value="1"/>
</dbReference>
<dbReference type="PANTHER" id="PTHR24543">
    <property type="entry name" value="MULTICOPPER OXIDASE-RELATED"/>
    <property type="match status" value="1"/>
</dbReference>